<protein>
    <submittedName>
        <fullName evidence="1">Uncharacterized protein</fullName>
    </submittedName>
</protein>
<name>A0A2P2C802_9ZZZZ</name>
<accession>A0A2P2C802</accession>
<organism evidence="1">
    <name type="scientific">metagenome</name>
    <dbReference type="NCBI Taxonomy" id="256318"/>
    <lineage>
        <taxon>unclassified sequences</taxon>
        <taxon>metagenomes</taxon>
    </lineage>
</organism>
<sequence length="26" mass="2932">MGQVVENWSDLLRHPGTSLPQYSVFA</sequence>
<dbReference type="EMBL" id="CZKA01000043">
    <property type="protein sequence ID" value="CUR58129.1"/>
    <property type="molecule type" value="Genomic_DNA"/>
</dbReference>
<proteinExistence type="predicted"/>
<dbReference type="AlphaFoldDB" id="A0A2P2C802"/>
<evidence type="ECO:0000313" key="1">
    <source>
        <dbReference type="EMBL" id="CUR58129.1"/>
    </source>
</evidence>
<reference evidence="1" key="1">
    <citation type="submission" date="2015-08" db="EMBL/GenBank/DDBJ databases">
        <authorList>
            <person name="Babu N.S."/>
            <person name="Beckwith C.J."/>
            <person name="Beseler K.G."/>
            <person name="Brison A."/>
            <person name="Carone J.V."/>
            <person name="Caskin T.P."/>
            <person name="Diamond M."/>
            <person name="Durham M.E."/>
            <person name="Foxe J.M."/>
            <person name="Go M."/>
            <person name="Henderson B.A."/>
            <person name="Jones I.B."/>
            <person name="McGettigan J.A."/>
            <person name="Micheletti S.J."/>
            <person name="Nasrallah M.E."/>
            <person name="Ortiz D."/>
            <person name="Piller C.R."/>
            <person name="Privatt S.R."/>
            <person name="Schneider S.L."/>
            <person name="Sharp S."/>
            <person name="Smith T.C."/>
            <person name="Stanton J.D."/>
            <person name="Ullery H.E."/>
            <person name="Wilson R.J."/>
            <person name="Serrano M.G."/>
            <person name="Buck G."/>
            <person name="Lee V."/>
            <person name="Wang Y."/>
            <person name="Carvalho R."/>
            <person name="Voegtly L."/>
            <person name="Shi R."/>
            <person name="Duckworth R."/>
            <person name="Johnson A."/>
            <person name="Loviza R."/>
            <person name="Walstead R."/>
            <person name="Shah Z."/>
            <person name="Kiflezghi M."/>
            <person name="Wade K."/>
            <person name="Ball S.L."/>
            <person name="Bradley K.W."/>
            <person name="Asai D.J."/>
            <person name="Bowman C.A."/>
            <person name="Russell D.A."/>
            <person name="Pope W.H."/>
            <person name="Jacobs-Sera D."/>
            <person name="Hendrix R.W."/>
            <person name="Hatfull G.F."/>
        </authorList>
    </citation>
    <scope>NUCLEOTIDE SEQUENCE</scope>
</reference>
<gene>
    <name evidence="1" type="ORF">NOCA2480117</name>
</gene>